<dbReference type="Proteomes" id="UP000790377">
    <property type="component" value="Unassembled WGS sequence"/>
</dbReference>
<gene>
    <name evidence="1" type="ORF">BJ138DRAFT_968322</name>
</gene>
<protein>
    <submittedName>
        <fullName evidence="1">Uncharacterized protein</fullName>
    </submittedName>
</protein>
<reference evidence="1" key="1">
    <citation type="journal article" date="2021" name="New Phytol.">
        <title>Evolutionary innovations through gain and loss of genes in the ectomycorrhizal Boletales.</title>
        <authorList>
            <person name="Wu G."/>
            <person name="Miyauchi S."/>
            <person name="Morin E."/>
            <person name="Kuo A."/>
            <person name="Drula E."/>
            <person name="Varga T."/>
            <person name="Kohler A."/>
            <person name="Feng B."/>
            <person name="Cao Y."/>
            <person name="Lipzen A."/>
            <person name="Daum C."/>
            <person name="Hundley H."/>
            <person name="Pangilinan J."/>
            <person name="Johnson J."/>
            <person name="Barry K."/>
            <person name="LaButti K."/>
            <person name="Ng V."/>
            <person name="Ahrendt S."/>
            <person name="Min B."/>
            <person name="Choi I.G."/>
            <person name="Park H."/>
            <person name="Plett J.M."/>
            <person name="Magnuson J."/>
            <person name="Spatafora J.W."/>
            <person name="Nagy L.G."/>
            <person name="Henrissat B."/>
            <person name="Grigoriev I.V."/>
            <person name="Yang Z.L."/>
            <person name="Xu J."/>
            <person name="Martin F.M."/>
        </authorList>
    </citation>
    <scope>NUCLEOTIDE SEQUENCE</scope>
    <source>
        <strain evidence="1">ATCC 28755</strain>
    </source>
</reference>
<organism evidence="1 2">
    <name type="scientific">Hygrophoropsis aurantiaca</name>
    <dbReference type="NCBI Taxonomy" id="72124"/>
    <lineage>
        <taxon>Eukaryota</taxon>
        <taxon>Fungi</taxon>
        <taxon>Dikarya</taxon>
        <taxon>Basidiomycota</taxon>
        <taxon>Agaricomycotina</taxon>
        <taxon>Agaricomycetes</taxon>
        <taxon>Agaricomycetidae</taxon>
        <taxon>Boletales</taxon>
        <taxon>Coniophorineae</taxon>
        <taxon>Hygrophoropsidaceae</taxon>
        <taxon>Hygrophoropsis</taxon>
    </lineage>
</organism>
<keyword evidence="2" id="KW-1185">Reference proteome</keyword>
<comment type="caution">
    <text evidence="1">The sequence shown here is derived from an EMBL/GenBank/DDBJ whole genome shotgun (WGS) entry which is preliminary data.</text>
</comment>
<dbReference type="EMBL" id="MU268080">
    <property type="protein sequence ID" value="KAH7906036.1"/>
    <property type="molecule type" value="Genomic_DNA"/>
</dbReference>
<name>A0ACB7ZY45_9AGAM</name>
<proteinExistence type="predicted"/>
<evidence type="ECO:0000313" key="2">
    <source>
        <dbReference type="Proteomes" id="UP000790377"/>
    </source>
</evidence>
<feature type="non-terminal residue" evidence="1">
    <location>
        <position position="136"/>
    </location>
</feature>
<accession>A0ACB7ZY45</accession>
<sequence>VAHHPSLIRAARNMSNPSGMPSQPAPSPPTKLSSTQRSSKATDPFYGHEQSSKLCARFVSLLFARPEYPPSSLGSNIKLSYFIAYALHRTKLHSSATFAALLHSSVTFAALVLLRRLKTRFPTARGSSGHRLFVLA</sequence>
<feature type="non-terminal residue" evidence="1">
    <location>
        <position position="1"/>
    </location>
</feature>
<evidence type="ECO:0000313" key="1">
    <source>
        <dbReference type="EMBL" id="KAH7906036.1"/>
    </source>
</evidence>